<dbReference type="InterPro" id="IPR002018">
    <property type="entry name" value="CarbesteraseB"/>
</dbReference>
<evidence type="ECO:0000256" key="1">
    <source>
        <dbReference type="SAM" id="SignalP"/>
    </source>
</evidence>
<feature type="signal peptide" evidence="1">
    <location>
        <begin position="1"/>
        <end position="18"/>
    </location>
</feature>
<protein>
    <submittedName>
        <fullName evidence="3">Alpha/beta-hydrolase</fullName>
    </submittedName>
</protein>
<reference evidence="3 4" key="1">
    <citation type="journal article" date="2016" name="Mol. Biol. Evol.">
        <title>Comparative Genomics of Early-Diverging Mushroom-Forming Fungi Provides Insights into the Origins of Lignocellulose Decay Capabilities.</title>
        <authorList>
            <person name="Nagy L.G."/>
            <person name="Riley R."/>
            <person name="Tritt A."/>
            <person name="Adam C."/>
            <person name="Daum C."/>
            <person name="Floudas D."/>
            <person name="Sun H."/>
            <person name="Yadav J.S."/>
            <person name="Pangilinan J."/>
            <person name="Larsson K.H."/>
            <person name="Matsuura K."/>
            <person name="Barry K."/>
            <person name="Labutti K."/>
            <person name="Kuo R."/>
            <person name="Ohm R.A."/>
            <person name="Bhattacharya S.S."/>
            <person name="Shirouzu T."/>
            <person name="Yoshinaga Y."/>
            <person name="Martin F.M."/>
            <person name="Grigoriev I.V."/>
            <person name="Hibbett D.S."/>
        </authorList>
    </citation>
    <scope>NUCLEOTIDE SEQUENCE [LARGE SCALE GENOMIC DNA]</scope>
    <source>
        <strain evidence="3 4">CBS 109695</strain>
    </source>
</reference>
<dbReference type="Pfam" id="PF00135">
    <property type="entry name" value="COesterase"/>
    <property type="match status" value="1"/>
</dbReference>
<dbReference type="EMBL" id="KV417532">
    <property type="protein sequence ID" value="KZP23468.1"/>
    <property type="molecule type" value="Genomic_DNA"/>
</dbReference>
<organism evidence="3 4">
    <name type="scientific">Athelia psychrophila</name>
    <dbReference type="NCBI Taxonomy" id="1759441"/>
    <lineage>
        <taxon>Eukaryota</taxon>
        <taxon>Fungi</taxon>
        <taxon>Dikarya</taxon>
        <taxon>Basidiomycota</taxon>
        <taxon>Agaricomycotina</taxon>
        <taxon>Agaricomycetes</taxon>
        <taxon>Agaricomycetidae</taxon>
        <taxon>Atheliales</taxon>
        <taxon>Atheliaceae</taxon>
        <taxon>Athelia</taxon>
    </lineage>
</organism>
<proteinExistence type="predicted"/>
<dbReference type="PANTHER" id="PTHR11559">
    <property type="entry name" value="CARBOXYLESTERASE"/>
    <property type="match status" value="1"/>
</dbReference>
<dbReference type="SUPFAM" id="SSF53474">
    <property type="entry name" value="alpha/beta-Hydrolases"/>
    <property type="match status" value="1"/>
</dbReference>
<feature type="chain" id="PRO_5007877050" evidence="1">
    <location>
        <begin position="19"/>
        <end position="600"/>
    </location>
</feature>
<evidence type="ECO:0000259" key="2">
    <source>
        <dbReference type="Pfam" id="PF00135"/>
    </source>
</evidence>
<dbReference type="AlphaFoldDB" id="A0A166LYZ4"/>
<keyword evidence="4" id="KW-1185">Reference proteome</keyword>
<keyword evidence="1" id="KW-0732">Signal</keyword>
<dbReference type="InterPro" id="IPR050309">
    <property type="entry name" value="Type-B_Carboxylest/Lipase"/>
</dbReference>
<feature type="domain" description="Carboxylesterase type B" evidence="2">
    <location>
        <begin position="55"/>
        <end position="541"/>
    </location>
</feature>
<dbReference type="Gene3D" id="3.40.50.1820">
    <property type="entry name" value="alpha/beta hydrolase"/>
    <property type="match status" value="1"/>
</dbReference>
<gene>
    <name evidence="3" type="ORF">FIBSPDRAFT_737266</name>
</gene>
<name>A0A166LYZ4_9AGAM</name>
<dbReference type="InterPro" id="IPR029058">
    <property type="entry name" value="AB_hydrolase_fold"/>
</dbReference>
<dbReference type="OrthoDB" id="408631at2759"/>
<sequence>MQISALHLCLVFASLGLATPTSIQLRPQHKASTSTQLELSSNASTPLVTNTTTGVSYQGTSQYGVDQFQNIFFGQSTSGERRFAPPLAYVPAANTTINATAPGAACPQPFVPTPGIPLFSNVTNISEDCLNLRIARPEKTHSSDSLPVMVWIYGGGDTIGQIYDEIYTPSGLVLQSVANGEPIIYVAVNYRVNIFGFASFDALKGAQSLNAGLRDQRMGIQWVKDNIAAFGGDPENITIFGESDGGTGVGLQLTAYGGKYGVPFNRAIMQSGSAAADQGTTGNSSAVNTAGVAAAANCTNEDTLKCMRALPMETLLDIAMDIASAKLPPFGFGAFFGVVDDDFIPAPPSTLIKTGQFAKDVSVIAGWTANDASFFTSPNITTDADVADSLAQFPALKNSTIAKILEMYPVEEFASEVLLNDTVTAQFYRASRIQRDLTNTCPAVDLVFHVTKYAQNAQVTARLYELNQTTLVSESALYLAVSHFSDIPYVFNEVAYYPGAAKEDIALAAEMSGSWAAFAANGDPGRVKASNGTTLGAWPVAFSKEDAKRDWPLQMAVNVIGGPSAGPGTITAQNGTGPLAAEKLVVRCAYLSTLYDQVQT</sequence>
<dbReference type="STRING" id="436010.A0A166LYZ4"/>
<evidence type="ECO:0000313" key="3">
    <source>
        <dbReference type="EMBL" id="KZP23468.1"/>
    </source>
</evidence>
<dbReference type="Proteomes" id="UP000076532">
    <property type="component" value="Unassembled WGS sequence"/>
</dbReference>
<accession>A0A166LYZ4</accession>
<dbReference type="ESTHER" id="9homo-a0a166lyz4">
    <property type="family name" value="Fungal_carboxylesterase_lipase"/>
</dbReference>
<evidence type="ECO:0000313" key="4">
    <source>
        <dbReference type="Proteomes" id="UP000076532"/>
    </source>
</evidence>